<keyword evidence="7" id="KW-1185">Reference proteome</keyword>
<comment type="similarity">
    <text evidence="1">Belongs to the glycosyltransferase 2 family.</text>
</comment>
<feature type="domain" description="Glycosyltransferase 2-like" evidence="5">
    <location>
        <begin position="22"/>
        <end position="171"/>
    </location>
</feature>
<sequence length="319" mass="33981">MTGEPNLSGATSTHAAGRPRATVAIITRNRRSQLLRTLDRLAEIPENPEVIVTDNASTDGTAAAVGAYHPSTTVLRPGRNLGALGRNLAVAHAATDYVAFCDDDSWWEPGSLDRACRVLDAHPGLGLLAARTLVGAGPGARPDPLNERLAEGPSVFGFLGCAAVVRRSAFMDCGGFHPLLFFGAEETLLAYDLAAHGWARCYRPDVVARHDPDPDAPGPDASDPDGGDTGSGDTDSGRADRSALVRRNEVLTAWLRRPLPLALRRTGALSAAAVHDRASRKALRGTLRRLPAALRMREPLPQPVEKVARAAERRPGTRR</sequence>
<protein>
    <submittedName>
        <fullName evidence="6">Glycosyltransferase</fullName>
    </submittedName>
</protein>
<evidence type="ECO:0000313" key="7">
    <source>
        <dbReference type="Proteomes" id="UP000481583"/>
    </source>
</evidence>
<gene>
    <name evidence="6" type="ORF">G5C51_33845</name>
</gene>
<dbReference type="AlphaFoldDB" id="A0A6G4U9K4"/>
<evidence type="ECO:0000259" key="5">
    <source>
        <dbReference type="Pfam" id="PF00535"/>
    </source>
</evidence>
<evidence type="ECO:0000256" key="4">
    <source>
        <dbReference type="SAM" id="MobiDB-lite"/>
    </source>
</evidence>
<proteinExistence type="inferred from homology"/>
<evidence type="ECO:0000313" key="6">
    <source>
        <dbReference type="EMBL" id="NGN68864.1"/>
    </source>
</evidence>
<dbReference type="InterPro" id="IPR029044">
    <property type="entry name" value="Nucleotide-diphossugar_trans"/>
</dbReference>
<dbReference type="SUPFAM" id="SSF53448">
    <property type="entry name" value="Nucleotide-diphospho-sugar transferases"/>
    <property type="match status" value="1"/>
</dbReference>
<evidence type="ECO:0000256" key="3">
    <source>
        <dbReference type="ARBA" id="ARBA00022679"/>
    </source>
</evidence>
<dbReference type="Pfam" id="PF00535">
    <property type="entry name" value="Glycos_transf_2"/>
    <property type="match status" value="1"/>
</dbReference>
<keyword evidence="2" id="KW-0328">Glycosyltransferase</keyword>
<organism evidence="6 7">
    <name type="scientific">Streptomyces coryli</name>
    <dbReference type="NCBI Taxonomy" id="1128680"/>
    <lineage>
        <taxon>Bacteria</taxon>
        <taxon>Bacillati</taxon>
        <taxon>Actinomycetota</taxon>
        <taxon>Actinomycetes</taxon>
        <taxon>Kitasatosporales</taxon>
        <taxon>Streptomycetaceae</taxon>
        <taxon>Streptomyces</taxon>
    </lineage>
</organism>
<dbReference type="GO" id="GO:0016757">
    <property type="term" value="F:glycosyltransferase activity"/>
    <property type="evidence" value="ECO:0007669"/>
    <property type="project" value="UniProtKB-KW"/>
</dbReference>
<name>A0A6G4U9K4_9ACTN</name>
<reference evidence="6 7" key="1">
    <citation type="submission" date="2020-02" db="EMBL/GenBank/DDBJ databases">
        <title>Whole-genome analyses of novel actinobacteria.</title>
        <authorList>
            <person name="Sahin N."/>
        </authorList>
    </citation>
    <scope>NUCLEOTIDE SEQUENCE [LARGE SCALE GENOMIC DNA]</scope>
    <source>
        <strain evidence="6 7">A7024</strain>
    </source>
</reference>
<dbReference type="PANTHER" id="PTHR43685">
    <property type="entry name" value="GLYCOSYLTRANSFERASE"/>
    <property type="match status" value="1"/>
</dbReference>
<feature type="region of interest" description="Disordered" evidence="4">
    <location>
        <begin position="1"/>
        <end position="21"/>
    </location>
</feature>
<accession>A0A6G4U9K4</accession>
<dbReference type="Proteomes" id="UP000481583">
    <property type="component" value="Unassembled WGS sequence"/>
</dbReference>
<evidence type="ECO:0000256" key="2">
    <source>
        <dbReference type="ARBA" id="ARBA00022676"/>
    </source>
</evidence>
<feature type="region of interest" description="Disordered" evidence="4">
    <location>
        <begin position="209"/>
        <end position="242"/>
    </location>
</feature>
<dbReference type="Gene3D" id="3.90.550.10">
    <property type="entry name" value="Spore Coat Polysaccharide Biosynthesis Protein SpsA, Chain A"/>
    <property type="match status" value="1"/>
</dbReference>
<evidence type="ECO:0000256" key="1">
    <source>
        <dbReference type="ARBA" id="ARBA00006739"/>
    </source>
</evidence>
<dbReference type="InterPro" id="IPR001173">
    <property type="entry name" value="Glyco_trans_2-like"/>
</dbReference>
<comment type="caution">
    <text evidence="6">The sequence shown here is derived from an EMBL/GenBank/DDBJ whole genome shotgun (WGS) entry which is preliminary data.</text>
</comment>
<dbReference type="InterPro" id="IPR050834">
    <property type="entry name" value="Glycosyltransf_2"/>
</dbReference>
<dbReference type="EMBL" id="JAAKZV010000237">
    <property type="protein sequence ID" value="NGN68864.1"/>
    <property type="molecule type" value="Genomic_DNA"/>
</dbReference>
<dbReference type="PANTHER" id="PTHR43685:SF5">
    <property type="entry name" value="GLYCOSYLTRANSFERASE EPSE-RELATED"/>
    <property type="match status" value="1"/>
</dbReference>
<dbReference type="RefSeq" id="WP_165243211.1">
    <property type="nucleotide sequence ID" value="NZ_JAAKZV010000237.1"/>
</dbReference>
<keyword evidence="3 6" id="KW-0808">Transferase</keyword>